<organism evidence="2 3">
    <name type="scientific">Pristionchus mayeri</name>
    <dbReference type="NCBI Taxonomy" id="1317129"/>
    <lineage>
        <taxon>Eukaryota</taxon>
        <taxon>Metazoa</taxon>
        <taxon>Ecdysozoa</taxon>
        <taxon>Nematoda</taxon>
        <taxon>Chromadorea</taxon>
        <taxon>Rhabditida</taxon>
        <taxon>Rhabditina</taxon>
        <taxon>Diplogasteromorpha</taxon>
        <taxon>Diplogasteroidea</taxon>
        <taxon>Neodiplogasteridae</taxon>
        <taxon>Pristionchus</taxon>
    </lineage>
</organism>
<feature type="region of interest" description="Disordered" evidence="1">
    <location>
        <begin position="11"/>
        <end position="152"/>
    </location>
</feature>
<dbReference type="Proteomes" id="UP001328107">
    <property type="component" value="Unassembled WGS sequence"/>
</dbReference>
<proteinExistence type="predicted"/>
<sequence>LLLALPLVACRNSHEDSREDKHSHSHDKSDEEKVLVGDDAFSGPTPFDIHHRPHPQRIHGYPQQPYNPAGPYGNPQGSYGGASQGSYGPPGYQPESPRGDYGHPAYPSYPVNGPTYGGSDQQYPVPAAQPVPSYPDGPQYPVPASQPVPSYP</sequence>
<name>A0AAN5DIA7_9BILA</name>
<feature type="non-terminal residue" evidence="2">
    <location>
        <position position="152"/>
    </location>
</feature>
<accession>A0AAN5DIA7</accession>
<evidence type="ECO:0000313" key="2">
    <source>
        <dbReference type="EMBL" id="GMR62995.1"/>
    </source>
</evidence>
<feature type="non-terminal residue" evidence="2">
    <location>
        <position position="1"/>
    </location>
</feature>
<keyword evidence="3" id="KW-1185">Reference proteome</keyword>
<gene>
    <name evidence="2" type="ORF">PMAYCL1PPCAC_33190</name>
</gene>
<protein>
    <submittedName>
        <fullName evidence="2">Uncharacterized protein</fullName>
    </submittedName>
</protein>
<comment type="caution">
    <text evidence="2">The sequence shown here is derived from an EMBL/GenBank/DDBJ whole genome shotgun (WGS) entry which is preliminary data.</text>
</comment>
<evidence type="ECO:0000313" key="3">
    <source>
        <dbReference type="Proteomes" id="UP001328107"/>
    </source>
</evidence>
<dbReference type="AlphaFoldDB" id="A0AAN5DIA7"/>
<feature type="compositionally biased region" description="Basic and acidic residues" evidence="1">
    <location>
        <begin position="12"/>
        <end position="36"/>
    </location>
</feature>
<dbReference type="EMBL" id="BTRK01000006">
    <property type="protein sequence ID" value="GMR62995.1"/>
    <property type="molecule type" value="Genomic_DNA"/>
</dbReference>
<feature type="compositionally biased region" description="Pro residues" evidence="1">
    <location>
        <begin position="127"/>
        <end position="152"/>
    </location>
</feature>
<evidence type="ECO:0000256" key="1">
    <source>
        <dbReference type="SAM" id="MobiDB-lite"/>
    </source>
</evidence>
<reference evidence="3" key="1">
    <citation type="submission" date="2022-10" db="EMBL/GenBank/DDBJ databases">
        <title>Genome assembly of Pristionchus species.</title>
        <authorList>
            <person name="Yoshida K."/>
            <person name="Sommer R.J."/>
        </authorList>
    </citation>
    <scope>NUCLEOTIDE SEQUENCE [LARGE SCALE GENOMIC DNA]</scope>
    <source>
        <strain evidence="3">RS5460</strain>
    </source>
</reference>